<evidence type="ECO:0000313" key="3">
    <source>
        <dbReference type="EMBL" id="SHN44629.1"/>
    </source>
</evidence>
<feature type="domain" description="OLD protein-like TOPRIM" evidence="2">
    <location>
        <begin position="388"/>
        <end position="452"/>
    </location>
</feature>
<dbReference type="Pfam" id="PF20469">
    <property type="entry name" value="OLD-like_TOPRIM"/>
    <property type="match status" value="1"/>
</dbReference>
<organism evidence="3 4">
    <name type="scientific">Duganella sacchari</name>
    <dbReference type="NCBI Taxonomy" id="551987"/>
    <lineage>
        <taxon>Bacteria</taxon>
        <taxon>Pseudomonadati</taxon>
        <taxon>Pseudomonadota</taxon>
        <taxon>Betaproteobacteria</taxon>
        <taxon>Burkholderiales</taxon>
        <taxon>Oxalobacteraceae</taxon>
        <taxon>Telluria group</taxon>
        <taxon>Duganella</taxon>
    </lineage>
</organism>
<keyword evidence="3" id="KW-0255">Endonuclease</keyword>
<dbReference type="GO" id="GO:0005524">
    <property type="term" value="F:ATP binding"/>
    <property type="evidence" value="ECO:0007669"/>
    <property type="project" value="InterPro"/>
</dbReference>
<dbReference type="InterPro" id="IPR051396">
    <property type="entry name" value="Bact_Antivir_Def_Nuclease"/>
</dbReference>
<dbReference type="GO" id="GO:0016887">
    <property type="term" value="F:ATP hydrolysis activity"/>
    <property type="evidence" value="ECO:0007669"/>
    <property type="project" value="InterPro"/>
</dbReference>
<protein>
    <submittedName>
        <fullName evidence="3">Putative ATP-dependent endonuclease of the OLD family</fullName>
    </submittedName>
</protein>
<dbReference type="PANTHER" id="PTHR43581">
    <property type="entry name" value="ATP/GTP PHOSPHATASE"/>
    <property type="match status" value="1"/>
</dbReference>
<evidence type="ECO:0000259" key="2">
    <source>
        <dbReference type="Pfam" id="PF20469"/>
    </source>
</evidence>
<dbReference type="PANTHER" id="PTHR43581:SF4">
    <property type="entry name" value="ATP_GTP PHOSPHATASE"/>
    <property type="match status" value="1"/>
</dbReference>
<keyword evidence="4" id="KW-1185">Reference proteome</keyword>
<name>A0A1M7REQ9_9BURK</name>
<gene>
    <name evidence="3" type="ORF">SAMN05192549_12332</name>
</gene>
<dbReference type="SUPFAM" id="SSF52540">
    <property type="entry name" value="P-loop containing nucleoside triphosphate hydrolases"/>
    <property type="match status" value="1"/>
</dbReference>
<sequence length="599" mass="67191">MKLTRIYIRNFRNFREVDITLEGNAVIVGENRVGKSNLLYALRLIFDPTLPDSARQLGQGDFWDGLGEPLEGERITISVEVQDFEEDLDLLVQLTDFRLDDDADTARLTYEFRPLAGLDEFPQTDDDYEFICYGGESEAKLFGHELRRRIALDILPALRDAESDLATWRRSPLRPLLERAFSAVPIESLRDVRDSVSAATEELGQFDSVRAVETQLRELFASMSGPKQNIDPSLGFGVTEVTRLYRNLRLLIDGGIRSISDASLGSANVLFLALKTLELRQLMRENRRDHSLLAIEEPEAHLHPHLQRSVYRYLFEELAGDDADHPLSLLLTTHSPHIASVAPLRSLVLLREAGGHGSVATSAASIDLSEEEEDDLARYLDVTRAEMLFARGIILVEGDAEKFLLPELATAIGHDLDHLGITVCSVSGINFEPYAKFLTGLGIPFSIITDWDPREGRQPLGRRRSLKLIHAIELQRTGAVPAGLLAQIEALPNGPLFDAQCAVYGIFTNTHTLEVDLFHDDDFREPIIETLREQNFSAARQAWINEWENDPESLVVEDYLKLIEAIGKGRFAQRLASRIDDLNPPSYIADAIAYVVNRV</sequence>
<keyword evidence="3" id="KW-0540">Nuclease</keyword>
<dbReference type="OrthoDB" id="3322489at2"/>
<dbReference type="Proteomes" id="UP000184339">
    <property type="component" value="Unassembled WGS sequence"/>
</dbReference>
<dbReference type="STRING" id="551987.SAMN05192549_12332"/>
<dbReference type="InterPro" id="IPR003959">
    <property type="entry name" value="ATPase_AAA_core"/>
</dbReference>
<feature type="domain" description="ATPase AAA-type core" evidence="1">
    <location>
        <begin position="25"/>
        <end position="338"/>
    </location>
</feature>
<evidence type="ECO:0000313" key="4">
    <source>
        <dbReference type="Proteomes" id="UP000184339"/>
    </source>
</evidence>
<proteinExistence type="predicted"/>
<dbReference type="RefSeq" id="WP_072790783.1">
    <property type="nucleotide sequence ID" value="NZ_FRCX01000023.1"/>
</dbReference>
<keyword evidence="3" id="KW-0378">Hydrolase</keyword>
<dbReference type="Gene3D" id="3.40.50.300">
    <property type="entry name" value="P-loop containing nucleotide triphosphate hydrolases"/>
    <property type="match status" value="1"/>
</dbReference>
<dbReference type="EMBL" id="FRCX01000023">
    <property type="protein sequence ID" value="SHN44629.1"/>
    <property type="molecule type" value="Genomic_DNA"/>
</dbReference>
<dbReference type="AlphaFoldDB" id="A0A1M7REQ9"/>
<dbReference type="InterPro" id="IPR027417">
    <property type="entry name" value="P-loop_NTPase"/>
</dbReference>
<reference evidence="4" key="1">
    <citation type="submission" date="2016-11" db="EMBL/GenBank/DDBJ databases">
        <authorList>
            <person name="Varghese N."/>
            <person name="Submissions S."/>
        </authorList>
    </citation>
    <scope>NUCLEOTIDE SEQUENCE [LARGE SCALE GENOMIC DNA]</scope>
    <source>
        <strain evidence="4">Sac-22</strain>
    </source>
</reference>
<dbReference type="Pfam" id="PF13304">
    <property type="entry name" value="AAA_21"/>
    <property type="match status" value="1"/>
</dbReference>
<dbReference type="InterPro" id="IPR034139">
    <property type="entry name" value="TOPRIM_OLD"/>
</dbReference>
<accession>A0A1M7REQ9</accession>
<dbReference type="CDD" id="cd01026">
    <property type="entry name" value="TOPRIM_OLD"/>
    <property type="match status" value="1"/>
</dbReference>
<dbReference type="GO" id="GO:0004519">
    <property type="term" value="F:endonuclease activity"/>
    <property type="evidence" value="ECO:0007669"/>
    <property type="project" value="UniProtKB-KW"/>
</dbReference>
<evidence type="ECO:0000259" key="1">
    <source>
        <dbReference type="Pfam" id="PF13304"/>
    </source>
</evidence>